<keyword evidence="1" id="KW-0472">Membrane</keyword>
<feature type="transmembrane region" description="Helical" evidence="1">
    <location>
        <begin position="95"/>
        <end position="115"/>
    </location>
</feature>
<dbReference type="Proteomes" id="UP000636800">
    <property type="component" value="Unassembled WGS sequence"/>
</dbReference>
<name>A0A835RE17_VANPL</name>
<keyword evidence="4" id="KW-1185">Reference proteome</keyword>
<dbReference type="EMBL" id="JADCNM010000004">
    <property type="protein sequence ID" value="KAG0487426.1"/>
    <property type="molecule type" value="Genomic_DNA"/>
</dbReference>
<dbReference type="EMBL" id="JADCNL010000004">
    <property type="protein sequence ID" value="KAG0485647.1"/>
    <property type="molecule type" value="Genomic_DNA"/>
</dbReference>
<dbReference type="OrthoDB" id="8061355at2759"/>
<sequence length="146" mass="17293">MEVNNRIYNGYQQADVDGKSNEFVAAYDFSNSDKKVFNLSIWYNSTCRNDSGFVLIALSRVRQSMNMVFLTYDVQMRLKFKLMMKMHSTKRGPYWLIYACFFYSYHFICYALRYLDLLLAGLSRFMNFSSKFQHNITKPFSLSEGM</sequence>
<evidence type="ECO:0000313" key="3">
    <source>
        <dbReference type="EMBL" id="KAG0487426.1"/>
    </source>
</evidence>
<dbReference type="AlphaFoldDB" id="A0A835RE17"/>
<keyword evidence="1" id="KW-0812">Transmembrane</keyword>
<accession>A0A835RE17</accession>
<protein>
    <submittedName>
        <fullName evidence="3">Uncharacterized protein</fullName>
    </submittedName>
</protein>
<keyword evidence="1" id="KW-1133">Transmembrane helix</keyword>
<reference evidence="4 5" key="1">
    <citation type="journal article" date="2020" name="Nat. Food">
        <title>A phased Vanilla planifolia genome enables genetic improvement of flavour and production.</title>
        <authorList>
            <person name="Hasing T."/>
            <person name="Tang H."/>
            <person name="Brym M."/>
            <person name="Khazi F."/>
            <person name="Huang T."/>
            <person name="Chambers A.H."/>
        </authorList>
    </citation>
    <scope>NUCLEOTIDE SEQUENCE [LARGE SCALE GENOMIC DNA]</scope>
    <source>
        <tissue evidence="3">Leaf</tissue>
    </source>
</reference>
<evidence type="ECO:0000313" key="5">
    <source>
        <dbReference type="Proteomes" id="UP000639772"/>
    </source>
</evidence>
<gene>
    <name evidence="3" type="ORF">HPP92_009521</name>
    <name evidence="2" type="ORF">HPP92_009726</name>
</gene>
<proteinExistence type="predicted"/>
<dbReference type="Proteomes" id="UP000639772">
    <property type="component" value="Unassembled WGS sequence"/>
</dbReference>
<comment type="caution">
    <text evidence="3">The sequence shown here is derived from an EMBL/GenBank/DDBJ whole genome shotgun (WGS) entry which is preliminary data.</text>
</comment>
<organism evidence="3 5">
    <name type="scientific">Vanilla planifolia</name>
    <name type="common">Vanilla</name>
    <dbReference type="NCBI Taxonomy" id="51239"/>
    <lineage>
        <taxon>Eukaryota</taxon>
        <taxon>Viridiplantae</taxon>
        <taxon>Streptophyta</taxon>
        <taxon>Embryophyta</taxon>
        <taxon>Tracheophyta</taxon>
        <taxon>Spermatophyta</taxon>
        <taxon>Magnoliopsida</taxon>
        <taxon>Liliopsida</taxon>
        <taxon>Asparagales</taxon>
        <taxon>Orchidaceae</taxon>
        <taxon>Vanilloideae</taxon>
        <taxon>Vanilleae</taxon>
        <taxon>Vanilla</taxon>
    </lineage>
</organism>
<evidence type="ECO:0000313" key="2">
    <source>
        <dbReference type="EMBL" id="KAG0485647.1"/>
    </source>
</evidence>
<evidence type="ECO:0000256" key="1">
    <source>
        <dbReference type="SAM" id="Phobius"/>
    </source>
</evidence>
<evidence type="ECO:0000313" key="4">
    <source>
        <dbReference type="Proteomes" id="UP000636800"/>
    </source>
</evidence>